<comment type="caution">
    <text evidence="1">The sequence shown here is derived from an EMBL/GenBank/DDBJ whole genome shotgun (WGS) entry which is preliminary data.</text>
</comment>
<organism evidence="1 2">
    <name type="scientific">Ligilactobacillus pabuli</name>
    <dbReference type="NCBI Taxonomy" id="2886039"/>
    <lineage>
        <taxon>Bacteria</taxon>
        <taxon>Bacillati</taxon>
        <taxon>Bacillota</taxon>
        <taxon>Bacilli</taxon>
        <taxon>Lactobacillales</taxon>
        <taxon>Lactobacillaceae</taxon>
        <taxon>Ligilactobacillus</taxon>
    </lineage>
</organism>
<gene>
    <name evidence="1" type="ORF">LPAF129_17620</name>
</gene>
<name>A0ABQ5JNS9_9LACO</name>
<dbReference type="Proteomes" id="UP001055149">
    <property type="component" value="Unassembled WGS sequence"/>
</dbReference>
<dbReference type="RefSeq" id="WP_244056299.1">
    <property type="nucleotide sequence ID" value="NZ_BQXH01000018.1"/>
</dbReference>
<evidence type="ECO:0000313" key="1">
    <source>
        <dbReference type="EMBL" id="GKS82076.1"/>
    </source>
</evidence>
<protein>
    <submittedName>
        <fullName evidence="1">Uncharacterized protein</fullName>
    </submittedName>
</protein>
<evidence type="ECO:0000313" key="2">
    <source>
        <dbReference type="Proteomes" id="UP001055149"/>
    </source>
</evidence>
<keyword evidence="2" id="KW-1185">Reference proteome</keyword>
<proteinExistence type="predicted"/>
<sequence length="87" mass="10249">MNERNTDVPPRLLDDFSDYCLYLSSNNVIEQRFSMDHFVKFGLTDRSFSMDGSQLKQLEDLIAQHKKSVDPQSELIKHEIEKQFLHC</sequence>
<reference evidence="1" key="1">
    <citation type="journal article" date="2022" name="Int. J. Syst. Evol. Microbiol.">
        <title>A novel species of lactic acid bacteria, Ligilactobacillus pabuli sp. nov., isolated from alfalfa silage.</title>
        <authorList>
            <person name="Tohno M."/>
            <person name="Tanizawa Y."/>
            <person name="Sawada H."/>
            <person name="Sakamoto M."/>
            <person name="Ohkuma M."/>
            <person name="Kobayashi H."/>
        </authorList>
    </citation>
    <scope>NUCLEOTIDE SEQUENCE</scope>
    <source>
        <strain evidence="1">AF129</strain>
    </source>
</reference>
<dbReference type="EMBL" id="BQXH01000018">
    <property type="protein sequence ID" value="GKS82076.1"/>
    <property type="molecule type" value="Genomic_DNA"/>
</dbReference>
<accession>A0ABQ5JNS9</accession>